<evidence type="ECO:0000256" key="1">
    <source>
        <dbReference type="ARBA" id="ARBA00004123"/>
    </source>
</evidence>
<dbReference type="EMBL" id="CAKMRJ010004445">
    <property type="protein sequence ID" value="CAH1438526.1"/>
    <property type="molecule type" value="Genomic_DNA"/>
</dbReference>
<dbReference type="GO" id="GO:0016251">
    <property type="term" value="F:RNA polymerase II general transcription initiation factor activity"/>
    <property type="evidence" value="ECO:0007669"/>
    <property type="project" value="InterPro"/>
</dbReference>
<dbReference type="Proteomes" id="UP001157418">
    <property type="component" value="Unassembled WGS sequence"/>
</dbReference>
<dbReference type="GO" id="GO:0017025">
    <property type="term" value="F:TBP-class protein binding"/>
    <property type="evidence" value="ECO:0007669"/>
    <property type="project" value="InterPro"/>
</dbReference>
<feature type="domain" description="Transcription initiation factor TFIID subunit 1 histone acetyltransferase" evidence="3">
    <location>
        <begin position="40"/>
        <end position="137"/>
    </location>
</feature>
<keyword evidence="5" id="KW-1185">Reference proteome</keyword>
<keyword evidence="2" id="KW-0539">Nucleus</keyword>
<comment type="subcellular location">
    <subcellularLocation>
        <location evidence="1">Nucleus</location>
    </subcellularLocation>
</comment>
<gene>
    <name evidence="4" type="ORF">LVIROSA_LOCUS24781</name>
</gene>
<dbReference type="PANTHER" id="PTHR13900:SF0">
    <property type="entry name" value="TRANSCRIPTION INITIATION FACTOR TFIID SUBUNIT 1"/>
    <property type="match status" value="1"/>
</dbReference>
<dbReference type="InterPro" id="IPR022591">
    <property type="entry name" value="TAF1_HAT_dom"/>
</dbReference>
<name>A0AAU9NL45_9ASTR</name>
<evidence type="ECO:0000256" key="2">
    <source>
        <dbReference type="ARBA" id="ARBA00023242"/>
    </source>
</evidence>
<dbReference type="GO" id="GO:0005669">
    <property type="term" value="C:transcription factor TFIID complex"/>
    <property type="evidence" value="ECO:0007669"/>
    <property type="project" value="InterPro"/>
</dbReference>
<evidence type="ECO:0000313" key="5">
    <source>
        <dbReference type="Proteomes" id="UP001157418"/>
    </source>
</evidence>
<organism evidence="4 5">
    <name type="scientific">Lactuca virosa</name>
    <dbReference type="NCBI Taxonomy" id="75947"/>
    <lineage>
        <taxon>Eukaryota</taxon>
        <taxon>Viridiplantae</taxon>
        <taxon>Streptophyta</taxon>
        <taxon>Embryophyta</taxon>
        <taxon>Tracheophyta</taxon>
        <taxon>Spermatophyta</taxon>
        <taxon>Magnoliopsida</taxon>
        <taxon>eudicotyledons</taxon>
        <taxon>Gunneridae</taxon>
        <taxon>Pentapetalae</taxon>
        <taxon>asterids</taxon>
        <taxon>campanulids</taxon>
        <taxon>Asterales</taxon>
        <taxon>Asteraceae</taxon>
        <taxon>Cichorioideae</taxon>
        <taxon>Cichorieae</taxon>
        <taxon>Lactucinae</taxon>
        <taxon>Lactuca</taxon>
    </lineage>
</organism>
<dbReference type="PANTHER" id="PTHR13900">
    <property type="entry name" value="TRANSCRIPTION INITIATION FACTOR TFIID"/>
    <property type="match status" value="1"/>
</dbReference>
<reference evidence="4 5" key="1">
    <citation type="submission" date="2022-01" db="EMBL/GenBank/DDBJ databases">
        <authorList>
            <person name="Xiong W."/>
            <person name="Schranz E."/>
        </authorList>
    </citation>
    <scope>NUCLEOTIDE SEQUENCE [LARGE SCALE GENOMIC DNA]</scope>
</reference>
<proteinExistence type="predicted"/>
<protein>
    <recommendedName>
        <fullName evidence="3">Transcription initiation factor TFIID subunit 1 histone acetyltransferase domain-containing protein</fullName>
    </recommendedName>
</protein>
<dbReference type="InterPro" id="IPR040240">
    <property type="entry name" value="TAF1"/>
</dbReference>
<dbReference type="Pfam" id="PF12157">
    <property type="entry name" value="DUF3591"/>
    <property type="match status" value="1"/>
</dbReference>
<evidence type="ECO:0000259" key="3">
    <source>
        <dbReference type="Pfam" id="PF12157"/>
    </source>
</evidence>
<dbReference type="AlphaFoldDB" id="A0AAU9NL45"/>
<dbReference type="GO" id="GO:0004402">
    <property type="term" value="F:histone acetyltransferase activity"/>
    <property type="evidence" value="ECO:0007669"/>
    <property type="project" value="InterPro"/>
</dbReference>
<comment type="caution">
    <text evidence="4">The sequence shown here is derived from an EMBL/GenBank/DDBJ whole genome shotgun (WGS) entry which is preliminary data.</text>
</comment>
<accession>A0AAU9NL45</accession>
<evidence type="ECO:0000313" key="4">
    <source>
        <dbReference type="EMBL" id="CAH1438526.1"/>
    </source>
</evidence>
<dbReference type="GO" id="GO:0051123">
    <property type="term" value="P:RNA polymerase II preinitiation complex assembly"/>
    <property type="evidence" value="ECO:0007669"/>
    <property type="project" value="TreeGrafter"/>
</dbReference>
<sequence length="383" mass="42965">MYIAPIYPHKLSSTDYLLIRSSKGKLSLRRIDRIYVVAQQVCAFESMLAGMCRLNRLGISMTHPSGLSSAMNQHPDKVIALAAASYIERELQRTPWNLSNNFVACTNQDRGNIERLEITGVGDPSVTRNDADVHRLSMDAAREVLIKFNVPEEQIAKLTRTRDDNPLIPYSSSFFETVELRWCFSDSSLPNNPTSSLASVFLLFLSFGSTKTSSKCRLFLFCPIPSSFTVEGSYLPFVRIDGEFSFQVRFCVWILFQIYPSSSSFQIWNQEHTYLQLLDLGFISDPKLRTKNTHCGFGFGMLDGGGSRQGEEEELPQSTVVALFAEEVRNEGDRRVGDEREVEEGILMTSAVVGGWAVAKRGEVLPFSDDGEEGGGSFFLMRY</sequence>